<feature type="region of interest" description="Disordered" evidence="4">
    <location>
        <begin position="118"/>
        <end position="186"/>
    </location>
</feature>
<dbReference type="GO" id="GO:0005634">
    <property type="term" value="C:nucleus"/>
    <property type="evidence" value="ECO:0007669"/>
    <property type="project" value="UniProtKB-SubCell"/>
</dbReference>
<accession>A0ABD2NCT6</accession>
<dbReference type="PANTHER" id="PTHR10814">
    <property type="entry name" value="TRANSDUCIN-LIKE ENHANCER PROTEIN"/>
    <property type="match status" value="1"/>
</dbReference>
<feature type="compositionally biased region" description="Low complexity" evidence="4">
    <location>
        <begin position="139"/>
        <end position="158"/>
    </location>
</feature>
<sequence>MKIRPHYPDQYFHLRNGKSATSNRIENKSETPTVLDSSIPPAGPISADLAKPNERETEIAKRLNAIIAQILPFLSQDHQQQVATAVERAKQVTMTELNAIIGQQRPDLPRLLQQMHAQQLPSHAAPPLPMMPHPGLGGAPPSSAASLLGLSGALGAPGQHPLAMLAGKPDLHRSDDVKSNSGKSRF</sequence>
<evidence type="ECO:0000313" key="6">
    <source>
        <dbReference type="EMBL" id="KAL3276568.1"/>
    </source>
</evidence>
<dbReference type="InterPro" id="IPR009146">
    <property type="entry name" value="Groucho_enhance"/>
</dbReference>
<gene>
    <name evidence="6" type="ORF">HHI36_011942</name>
</gene>
<evidence type="ECO:0000256" key="4">
    <source>
        <dbReference type="SAM" id="MobiDB-lite"/>
    </source>
</evidence>
<dbReference type="EMBL" id="JABFTP020000103">
    <property type="protein sequence ID" value="KAL3276568.1"/>
    <property type="molecule type" value="Genomic_DNA"/>
</dbReference>
<protein>
    <recommendedName>
        <fullName evidence="5">Groucho/TLE N-terminal Q-rich domain-containing protein</fullName>
    </recommendedName>
</protein>
<keyword evidence="7" id="KW-1185">Reference proteome</keyword>
<dbReference type="PANTHER" id="PTHR10814:SF36">
    <property type="entry name" value="PROTEIN GROUCHO-LIKE PROTEIN"/>
    <property type="match status" value="1"/>
</dbReference>
<dbReference type="Proteomes" id="UP001516400">
    <property type="component" value="Unassembled WGS sequence"/>
</dbReference>
<organism evidence="6 7">
    <name type="scientific">Cryptolaemus montrouzieri</name>
    <dbReference type="NCBI Taxonomy" id="559131"/>
    <lineage>
        <taxon>Eukaryota</taxon>
        <taxon>Metazoa</taxon>
        <taxon>Ecdysozoa</taxon>
        <taxon>Arthropoda</taxon>
        <taxon>Hexapoda</taxon>
        <taxon>Insecta</taxon>
        <taxon>Pterygota</taxon>
        <taxon>Neoptera</taxon>
        <taxon>Endopterygota</taxon>
        <taxon>Coleoptera</taxon>
        <taxon>Polyphaga</taxon>
        <taxon>Cucujiformia</taxon>
        <taxon>Coccinelloidea</taxon>
        <taxon>Coccinellidae</taxon>
        <taxon>Scymninae</taxon>
        <taxon>Scymnini</taxon>
        <taxon>Cryptolaemus</taxon>
    </lineage>
</organism>
<dbReference type="InterPro" id="IPR005617">
    <property type="entry name" value="Groucho/TLE_N"/>
</dbReference>
<feature type="compositionally biased region" description="Polar residues" evidence="4">
    <location>
        <begin position="19"/>
        <end position="36"/>
    </location>
</feature>
<name>A0ABD2NCT6_9CUCU</name>
<comment type="caution">
    <text evidence="6">The sequence shown here is derived from an EMBL/GenBank/DDBJ whole genome shotgun (WGS) entry which is preliminary data.</text>
</comment>
<comment type="similarity">
    <text evidence="2">Belongs to the WD repeat Groucho/TLE family.</text>
</comment>
<evidence type="ECO:0000256" key="3">
    <source>
        <dbReference type="ARBA" id="ARBA00023242"/>
    </source>
</evidence>
<evidence type="ECO:0000256" key="1">
    <source>
        <dbReference type="ARBA" id="ARBA00004123"/>
    </source>
</evidence>
<proteinExistence type="inferred from homology"/>
<evidence type="ECO:0000256" key="2">
    <source>
        <dbReference type="ARBA" id="ARBA00005969"/>
    </source>
</evidence>
<reference evidence="6 7" key="1">
    <citation type="journal article" date="2021" name="BMC Biol.">
        <title>Horizontally acquired antibacterial genes associated with adaptive radiation of ladybird beetles.</title>
        <authorList>
            <person name="Li H.S."/>
            <person name="Tang X.F."/>
            <person name="Huang Y.H."/>
            <person name="Xu Z.Y."/>
            <person name="Chen M.L."/>
            <person name="Du X.Y."/>
            <person name="Qiu B.Y."/>
            <person name="Chen P.T."/>
            <person name="Zhang W."/>
            <person name="Slipinski A."/>
            <person name="Escalona H.E."/>
            <person name="Waterhouse R.M."/>
            <person name="Zwick A."/>
            <person name="Pang H."/>
        </authorList>
    </citation>
    <scope>NUCLEOTIDE SEQUENCE [LARGE SCALE GENOMIC DNA]</scope>
    <source>
        <strain evidence="6">SYSU2018</strain>
    </source>
</reference>
<feature type="region of interest" description="Disordered" evidence="4">
    <location>
        <begin position="19"/>
        <end position="44"/>
    </location>
</feature>
<feature type="domain" description="Groucho/TLE N-terminal Q-rich" evidence="5">
    <location>
        <begin position="54"/>
        <end position="119"/>
    </location>
</feature>
<comment type="subcellular location">
    <subcellularLocation>
        <location evidence="1">Nucleus</location>
    </subcellularLocation>
</comment>
<dbReference type="Pfam" id="PF03920">
    <property type="entry name" value="TLE_N"/>
    <property type="match status" value="1"/>
</dbReference>
<evidence type="ECO:0000313" key="7">
    <source>
        <dbReference type="Proteomes" id="UP001516400"/>
    </source>
</evidence>
<dbReference type="AlphaFoldDB" id="A0ABD2NCT6"/>
<keyword evidence="3" id="KW-0539">Nucleus</keyword>
<evidence type="ECO:0000259" key="5">
    <source>
        <dbReference type="Pfam" id="PF03920"/>
    </source>
</evidence>
<feature type="compositionally biased region" description="Basic and acidic residues" evidence="4">
    <location>
        <begin position="169"/>
        <end position="178"/>
    </location>
</feature>